<dbReference type="EMBL" id="MN539275">
    <property type="protein sequence ID" value="QJQ80371.1"/>
    <property type="molecule type" value="Genomic_RNA"/>
</dbReference>
<proteinExistence type="predicted"/>
<evidence type="ECO:0000256" key="1">
    <source>
        <dbReference type="SAM" id="Phobius"/>
    </source>
</evidence>
<feature type="transmembrane region" description="Helical" evidence="1">
    <location>
        <begin position="6"/>
        <end position="30"/>
    </location>
</feature>
<sequence>MLNVENFLWAIYLLIFIVICALIVILLLLYQRVFWPNSLPPNDAAPHGGRY</sequence>
<gene>
    <name evidence="2" type="primary">p6</name>
</gene>
<keyword evidence="1" id="KW-1133">Transmembrane helix</keyword>
<accession>A0A6M4EHU7</accession>
<evidence type="ECO:0000313" key="2">
    <source>
        <dbReference type="EMBL" id="QJQ80371.1"/>
    </source>
</evidence>
<protein>
    <submittedName>
        <fullName evidence="2">p6</fullName>
    </submittedName>
</protein>
<name>A0A6M4EHU7_9CLOS</name>
<organism evidence="2">
    <name type="scientific">Pineapple mealybug wilt-associated virus 1</name>
    <dbReference type="NCBI Taxonomy" id="180903"/>
    <lineage>
        <taxon>Viruses</taxon>
        <taxon>Riboviria</taxon>
        <taxon>Orthornavirae</taxon>
        <taxon>Kitrinoviricota</taxon>
        <taxon>Alsuviricetes</taxon>
        <taxon>Martellivirales</taxon>
        <taxon>Closteroviridae</taxon>
        <taxon>Ampelovirus</taxon>
        <taxon>Ampelovirus unananas</taxon>
    </lineage>
</organism>
<keyword evidence="1" id="KW-0472">Membrane</keyword>
<keyword evidence="1" id="KW-0812">Transmembrane</keyword>
<reference evidence="2" key="1">
    <citation type="journal article" date="2020" name="Trop. Plant Pathol.">
        <title>Further genomic characterization of pineapple mealybug wilt-associated viruses using high-throughput sequencing.</title>
        <authorList>
            <person name="Green J.C."/>
            <person name="Rwahnih M.A."/>
            <person name="Olmedo-Velarde A."/>
            <person name="Melzer M.J."/>
            <person name="Hamim I."/>
            <person name="Borth W.B."/>
            <person name="Brower T.M."/>
            <person name="Hu J.S."/>
        </authorList>
    </citation>
    <scope>NUCLEOTIDE SEQUENCE</scope>
    <source>
        <strain evidence="2">4</strain>
    </source>
</reference>